<organism evidence="4 5">
    <name type="scientific">Prochlorococcus marinus str. MIT 9401</name>
    <dbReference type="NCBI Taxonomy" id="167551"/>
    <lineage>
        <taxon>Bacteria</taxon>
        <taxon>Bacillati</taxon>
        <taxon>Cyanobacteriota</taxon>
        <taxon>Cyanophyceae</taxon>
        <taxon>Synechococcales</taxon>
        <taxon>Prochlorococcaceae</taxon>
        <taxon>Prochlorococcus</taxon>
    </lineage>
</organism>
<evidence type="ECO:0000256" key="1">
    <source>
        <dbReference type="ARBA" id="ARBA00022857"/>
    </source>
</evidence>
<gene>
    <name evidence="4" type="ORF">EV01_0139</name>
</gene>
<feature type="domain" description="NAD-dependent epimerase/dehydratase" evidence="3">
    <location>
        <begin position="5"/>
        <end position="243"/>
    </location>
</feature>
<evidence type="ECO:0000313" key="5">
    <source>
        <dbReference type="Proteomes" id="UP000030481"/>
    </source>
</evidence>
<dbReference type="Pfam" id="PF01370">
    <property type="entry name" value="Epimerase"/>
    <property type="match status" value="1"/>
</dbReference>
<comment type="caution">
    <text evidence="4">The sequence shown here is derived from an EMBL/GenBank/DDBJ whole genome shotgun (WGS) entry which is preliminary data.</text>
</comment>
<reference evidence="5" key="1">
    <citation type="journal article" date="2014" name="Sci. Data">
        <title>Genomes of diverse isolates of the marine cyanobacterium Prochlorococcus.</title>
        <authorList>
            <person name="Biller S."/>
            <person name="Berube P."/>
            <person name="Thompson J."/>
            <person name="Kelly L."/>
            <person name="Roggensack S."/>
            <person name="Awad L."/>
            <person name="Roache-Johnson K."/>
            <person name="Ding H."/>
            <person name="Giovannoni S.J."/>
            <person name="Moore L.R."/>
            <person name="Chisholm S.W."/>
        </authorList>
    </citation>
    <scope>NUCLEOTIDE SEQUENCE [LARGE SCALE GENOMIC DNA]</scope>
</reference>
<dbReference type="EMBL" id="JNAR01000002">
    <property type="protein sequence ID" value="KGG10511.1"/>
    <property type="molecule type" value="Genomic_DNA"/>
</dbReference>
<dbReference type="PANTHER" id="PTHR43103">
    <property type="entry name" value="NUCLEOSIDE-DIPHOSPHATE-SUGAR EPIMERASE"/>
    <property type="match status" value="1"/>
</dbReference>
<dbReference type="InterPro" id="IPR036291">
    <property type="entry name" value="NAD(P)-bd_dom_sf"/>
</dbReference>
<dbReference type="GO" id="GO:0008712">
    <property type="term" value="F:ADP-glyceromanno-heptose 6-epimerase activity"/>
    <property type="evidence" value="ECO:0007669"/>
    <property type="project" value="UniProtKB-EC"/>
</dbReference>
<dbReference type="InterPro" id="IPR001509">
    <property type="entry name" value="Epimerase_deHydtase"/>
</dbReference>
<dbReference type="Gene3D" id="3.40.50.720">
    <property type="entry name" value="NAD(P)-binding Rossmann-like Domain"/>
    <property type="match status" value="1"/>
</dbReference>
<accession>A0A0A2B9I0</accession>
<evidence type="ECO:0000256" key="2">
    <source>
        <dbReference type="ARBA" id="ARBA00023277"/>
    </source>
</evidence>
<evidence type="ECO:0000259" key="3">
    <source>
        <dbReference type="Pfam" id="PF01370"/>
    </source>
</evidence>
<protein>
    <submittedName>
        <fullName evidence="4">ADP-L-glycero-D-manno-heptose-6-epimerase</fullName>
        <ecNumber evidence="4">5.1.3.20</ecNumber>
    </submittedName>
</protein>
<sequence length="311" mass="35702">MKKLLITGGLGFIGSIAANYFHKKFQILVFDNPRNEIIDYFSKIPLNLVSREGGIQKIFDFNPDIILHLGAKSNTDLDNADLAYFSNTDFTNKLIDYSIKRKIKLIYASSAATYGDGSNGFDDTDKFHDLIKLKPLNLYGWSKHNSDLFFSDYLDNNPKSENIIGLKFFNVFGKNELHKKHMASVISKMIPKIKNNEKINLFKHFYQGLYCEAERDFIFVDDICRIFELLMGMDFKSSIYNVGTGTSSKFSKLIEVGFNSLGRKPLIEFIDLPKQYHGKYQMRTKAPMKRLIKLLNGFEFTSIEDAVPKLL</sequence>
<dbReference type="EC" id="5.1.3.20" evidence="4"/>
<keyword evidence="1" id="KW-0521">NADP</keyword>
<dbReference type="SUPFAM" id="SSF51735">
    <property type="entry name" value="NAD(P)-binding Rossmann-fold domains"/>
    <property type="match status" value="1"/>
</dbReference>
<keyword evidence="4" id="KW-0413">Isomerase</keyword>
<proteinExistence type="predicted"/>
<dbReference type="AlphaFoldDB" id="A0A0A2B9I0"/>
<name>A0A0A2B9I0_PROMR</name>
<dbReference type="Proteomes" id="UP000030481">
    <property type="component" value="Unassembled WGS sequence"/>
</dbReference>
<keyword evidence="2" id="KW-0119">Carbohydrate metabolism</keyword>
<dbReference type="PANTHER" id="PTHR43103:SF3">
    <property type="entry name" value="ADP-L-GLYCERO-D-MANNO-HEPTOSE-6-EPIMERASE"/>
    <property type="match status" value="1"/>
</dbReference>
<evidence type="ECO:0000313" key="4">
    <source>
        <dbReference type="EMBL" id="KGG10511.1"/>
    </source>
</evidence>
<dbReference type="Gene3D" id="3.90.25.10">
    <property type="entry name" value="UDP-galactose 4-epimerase, domain 1"/>
    <property type="match status" value="1"/>
</dbReference>
<dbReference type="RefSeq" id="WP_050496395.1">
    <property type="nucleotide sequence ID" value="NZ_JNAR01000002.1"/>
</dbReference>